<evidence type="ECO:0000256" key="11">
    <source>
        <dbReference type="ARBA" id="ARBA00023204"/>
    </source>
</evidence>
<dbReference type="AlphaFoldDB" id="A0A1A9HVI1"/>
<keyword evidence="6 13" id="KW-0227">DNA damage</keyword>
<evidence type="ECO:0000256" key="2">
    <source>
        <dbReference type="ARBA" id="ARBA00022490"/>
    </source>
</evidence>
<comment type="cofactor">
    <cofactor evidence="13">
        <name>Mg(2+)</name>
        <dbReference type="ChEBI" id="CHEBI:18420"/>
    </cofactor>
    <text evidence="13">Binds 2 Mg(2+) ion per subunit.</text>
</comment>
<comment type="function">
    <text evidence="13">The RuvA-RuvB-RuvC complex processes Holliday junction (HJ) DNA during genetic recombination and DNA repair. Endonuclease that resolves HJ intermediates. Cleaves cruciform DNA by making single-stranded nicks across the HJ at symmetrical positions within the homologous arms, yielding a 5'-phosphate and a 3'-hydroxyl group; requires a central core of homology in the junction. The consensus cleavage sequence is 5'-(A/T)TT(C/G)-3'. Cleavage occurs on the 3'-side of the TT dinucleotide at the point of strand exchange. HJ branch migration catalyzed by RuvA-RuvB allows RuvC to scan DNA until it finds its consensus sequence, where it cleaves and resolves the cruciform DNA.</text>
</comment>
<evidence type="ECO:0000256" key="10">
    <source>
        <dbReference type="ARBA" id="ARBA00023172"/>
    </source>
</evidence>
<keyword evidence="11 13" id="KW-0234">DNA repair</keyword>
<evidence type="ECO:0000256" key="1">
    <source>
        <dbReference type="ARBA" id="ARBA00009518"/>
    </source>
</evidence>
<dbReference type="FunFam" id="3.30.420.10:FF:000002">
    <property type="entry name" value="Crossover junction endodeoxyribonuclease RuvC"/>
    <property type="match status" value="1"/>
</dbReference>
<dbReference type="InterPro" id="IPR036397">
    <property type="entry name" value="RNaseH_sf"/>
</dbReference>
<keyword evidence="4 13" id="KW-0479">Metal-binding</keyword>
<dbReference type="GO" id="GO:0008821">
    <property type="term" value="F:crossover junction DNA endonuclease activity"/>
    <property type="evidence" value="ECO:0007669"/>
    <property type="project" value="UniProtKB-UniRule"/>
</dbReference>
<comment type="similarity">
    <text evidence="1 13">Belongs to the RuvC family.</text>
</comment>
<dbReference type="InterPro" id="IPR002176">
    <property type="entry name" value="X-over_junc_endoDNase_RuvC"/>
</dbReference>
<evidence type="ECO:0000256" key="12">
    <source>
        <dbReference type="ARBA" id="ARBA00029354"/>
    </source>
</evidence>
<accession>A0A1A9HVI1</accession>
<sequence length="168" mass="18472">MAQLIMGVDPGTVVSGYAVITVEQRYRITPHSYGVIRLSSKDTLPQRYRKLFEGISDVLNEVQPETMILETQFVNKNPQSTIKLGMARGVILLAAALRDIPIFEYAPNVAKKAVVGKGHASKKQVQAMISKLLNLPEILDPRHEDIADAFALAICHTHAFTYSGIGVN</sequence>
<dbReference type="GO" id="GO:0005737">
    <property type="term" value="C:cytoplasm"/>
    <property type="evidence" value="ECO:0007669"/>
    <property type="project" value="UniProtKB-SubCell"/>
</dbReference>
<evidence type="ECO:0000256" key="14">
    <source>
        <dbReference type="NCBIfam" id="TIGR00228"/>
    </source>
</evidence>
<keyword evidence="10 13" id="KW-0233">DNA recombination</keyword>
<evidence type="ECO:0000256" key="3">
    <source>
        <dbReference type="ARBA" id="ARBA00022722"/>
    </source>
</evidence>
<evidence type="ECO:0000313" key="16">
    <source>
        <dbReference type="Proteomes" id="UP000078162"/>
    </source>
</evidence>
<evidence type="ECO:0000313" key="15">
    <source>
        <dbReference type="EMBL" id="ANH78421.1"/>
    </source>
</evidence>
<evidence type="ECO:0000256" key="8">
    <source>
        <dbReference type="ARBA" id="ARBA00022842"/>
    </source>
</evidence>
<evidence type="ECO:0000256" key="4">
    <source>
        <dbReference type="ARBA" id="ARBA00022723"/>
    </source>
</evidence>
<dbReference type="PRINTS" id="PR00696">
    <property type="entry name" value="RSOLVASERUVC"/>
</dbReference>
<evidence type="ECO:0000256" key="7">
    <source>
        <dbReference type="ARBA" id="ARBA00022801"/>
    </source>
</evidence>
<dbReference type="GO" id="GO:0000287">
    <property type="term" value="F:magnesium ion binding"/>
    <property type="evidence" value="ECO:0007669"/>
    <property type="project" value="UniProtKB-UniRule"/>
</dbReference>
<comment type="catalytic activity">
    <reaction evidence="12 13">
        <text>Endonucleolytic cleavage at a junction such as a reciprocal single-stranded crossover between two homologous DNA duplexes (Holliday junction).</text>
        <dbReference type="EC" id="3.1.21.10"/>
    </reaction>
</comment>
<dbReference type="RefSeq" id="WP_066481576.1">
    <property type="nucleotide sequence ID" value="NZ_CP014639.1"/>
</dbReference>
<feature type="active site" evidence="13">
    <location>
        <position position="9"/>
    </location>
</feature>
<keyword evidence="16" id="KW-1185">Reference proteome</keyword>
<proteinExistence type="inferred from homology"/>
<name>A0A1A9HVI1_9CHLA</name>
<keyword evidence="2 13" id="KW-0963">Cytoplasm</keyword>
<dbReference type="CDD" id="cd16962">
    <property type="entry name" value="RuvC"/>
    <property type="match status" value="1"/>
</dbReference>
<keyword evidence="5 13" id="KW-0255">Endonuclease</keyword>
<evidence type="ECO:0000256" key="13">
    <source>
        <dbReference type="HAMAP-Rule" id="MF_00034"/>
    </source>
</evidence>
<organism evidence="15 16">
    <name type="scientific">Candidatus Chlamydia sanziniae</name>
    <dbReference type="NCBI Taxonomy" id="1806891"/>
    <lineage>
        <taxon>Bacteria</taxon>
        <taxon>Pseudomonadati</taxon>
        <taxon>Chlamydiota</taxon>
        <taxon>Chlamydiia</taxon>
        <taxon>Chlamydiales</taxon>
        <taxon>Chlamydiaceae</taxon>
        <taxon>Chlamydia/Chlamydophila group</taxon>
        <taxon>Chlamydia</taxon>
    </lineage>
</organism>
<dbReference type="GO" id="GO:0006281">
    <property type="term" value="P:DNA repair"/>
    <property type="evidence" value="ECO:0007669"/>
    <property type="project" value="UniProtKB-UniRule"/>
</dbReference>
<reference evidence="16" key="1">
    <citation type="submission" date="2016-03" db="EMBL/GenBank/DDBJ databases">
        <title>Culture-independent genomics supports pathogen discovery for uncultivable bacteria within the genus Chlamydia.</title>
        <authorList>
            <person name="Taylor-Brown A."/>
            <person name="Bachmann N.L."/>
            <person name="Borel N."/>
            <person name="Polkinghorne A."/>
        </authorList>
    </citation>
    <scope>NUCLEOTIDE SEQUENCE [LARGE SCALE GENOMIC DNA]</scope>
    <source>
        <strain evidence="16">2742-308</strain>
    </source>
</reference>
<comment type="subcellular location">
    <subcellularLocation>
        <location evidence="13">Cytoplasm</location>
    </subcellularLocation>
</comment>
<dbReference type="Gene3D" id="3.30.420.10">
    <property type="entry name" value="Ribonuclease H-like superfamily/Ribonuclease H"/>
    <property type="match status" value="1"/>
</dbReference>
<dbReference type="InterPro" id="IPR020563">
    <property type="entry name" value="X-over_junc_endoDNase_Mg_BS"/>
</dbReference>
<keyword evidence="7 13" id="KW-0378">Hydrolase</keyword>
<dbReference type="OrthoDB" id="9805499at2"/>
<dbReference type="EC" id="3.1.21.10" evidence="13 14"/>
<feature type="active site" evidence="13">
    <location>
        <position position="145"/>
    </location>
</feature>
<dbReference type="PROSITE" id="PS01321">
    <property type="entry name" value="RUVC"/>
    <property type="match status" value="1"/>
</dbReference>
<feature type="binding site" evidence="13">
    <location>
        <position position="70"/>
    </location>
    <ligand>
        <name>Mg(2+)</name>
        <dbReference type="ChEBI" id="CHEBI:18420"/>
        <label>2</label>
    </ligand>
</feature>
<dbReference type="GO" id="GO:0006310">
    <property type="term" value="P:DNA recombination"/>
    <property type="evidence" value="ECO:0007669"/>
    <property type="project" value="UniProtKB-UniRule"/>
</dbReference>
<feature type="binding site" evidence="13">
    <location>
        <position position="145"/>
    </location>
    <ligand>
        <name>Mg(2+)</name>
        <dbReference type="ChEBI" id="CHEBI:18420"/>
        <label>1</label>
    </ligand>
</feature>
<protein>
    <recommendedName>
        <fullName evidence="13 14">Crossover junction endodeoxyribonuclease RuvC</fullName>
        <ecNumber evidence="13 14">3.1.21.10</ecNumber>
    </recommendedName>
    <alternativeName>
        <fullName evidence="13">Holliday junction nuclease RuvC</fullName>
    </alternativeName>
    <alternativeName>
        <fullName evidence="13">Holliday junction resolvase RuvC</fullName>
    </alternativeName>
</protein>
<evidence type="ECO:0000256" key="6">
    <source>
        <dbReference type="ARBA" id="ARBA00022763"/>
    </source>
</evidence>
<keyword evidence="3 13" id="KW-0540">Nuclease</keyword>
<evidence type="ECO:0000256" key="9">
    <source>
        <dbReference type="ARBA" id="ARBA00023125"/>
    </source>
</evidence>
<keyword evidence="9 13" id="KW-0238">DNA-binding</keyword>
<dbReference type="STRING" id="1806891.Cs308_0250"/>
<feature type="active site" evidence="13">
    <location>
        <position position="70"/>
    </location>
</feature>
<dbReference type="NCBIfam" id="TIGR00228">
    <property type="entry name" value="ruvC"/>
    <property type="match status" value="1"/>
</dbReference>
<dbReference type="Pfam" id="PF02075">
    <property type="entry name" value="RuvC"/>
    <property type="match status" value="1"/>
</dbReference>
<dbReference type="EMBL" id="CP014639">
    <property type="protein sequence ID" value="ANH78421.1"/>
    <property type="molecule type" value="Genomic_DNA"/>
</dbReference>
<feature type="binding site" evidence="13">
    <location>
        <position position="9"/>
    </location>
    <ligand>
        <name>Mg(2+)</name>
        <dbReference type="ChEBI" id="CHEBI:18420"/>
        <label>1</label>
    </ligand>
</feature>
<dbReference type="GO" id="GO:0048476">
    <property type="term" value="C:Holliday junction resolvase complex"/>
    <property type="evidence" value="ECO:0007669"/>
    <property type="project" value="UniProtKB-UniRule"/>
</dbReference>
<gene>
    <name evidence="13" type="primary">ruvC</name>
    <name evidence="15" type="ORF">Cs308_0250</name>
</gene>
<comment type="subunit">
    <text evidence="13">Homodimer which binds Holliday junction (HJ) DNA. The HJ becomes 2-fold symmetrical on binding to RuvC with unstacked arms; it has a different conformation from HJ DNA in complex with RuvA. In the full resolvosome a probable DNA-RuvA(4)-RuvB(12)-RuvC(2) complex forms which resolves the HJ.</text>
</comment>
<dbReference type="HAMAP" id="MF_00034">
    <property type="entry name" value="RuvC"/>
    <property type="match status" value="1"/>
</dbReference>
<keyword evidence="8 13" id="KW-0460">Magnesium</keyword>
<dbReference type="PATRIC" id="fig|1806891.3.peg.242"/>
<dbReference type="SUPFAM" id="SSF53098">
    <property type="entry name" value="Ribonuclease H-like"/>
    <property type="match status" value="1"/>
</dbReference>
<dbReference type="Proteomes" id="UP000078162">
    <property type="component" value="Chromosome"/>
</dbReference>
<dbReference type="KEGG" id="csaz:Cs308_0250"/>
<dbReference type="PANTHER" id="PTHR30194">
    <property type="entry name" value="CROSSOVER JUNCTION ENDODEOXYRIBONUCLEASE RUVC"/>
    <property type="match status" value="1"/>
</dbReference>
<evidence type="ECO:0000256" key="5">
    <source>
        <dbReference type="ARBA" id="ARBA00022759"/>
    </source>
</evidence>
<dbReference type="InterPro" id="IPR012337">
    <property type="entry name" value="RNaseH-like_sf"/>
</dbReference>
<dbReference type="PANTHER" id="PTHR30194:SF3">
    <property type="entry name" value="CROSSOVER JUNCTION ENDODEOXYRIBONUCLEASE RUVC"/>
    <property type="match status" value="1"/>
</dbReference>
<dbReference type="GO" id="GO:0003677">
    <property type="term" value="F:DNA binding"/>
    <property type="evidence" value="ECO:0007669"/>
    <property type="project" value="UniProtKB-KW"/>
</dbReference>